<dbReference type="GO" id="GO:0005737">
    <property type="term" value="C:cytoplasm"/>
    <property type="evidence" value="ECO:0007669"/>
    <property type="project" value="TreeGrafter"/>
</dbReference>
<accession>A0A9W4TU17</accession>
<dbReference type="PANTHER" id="PTHR21225:SF12">
    <property type="entry name" value="PHOSPHO-2-DEHYDRO-3-DEOXYHEPTONATE ALDOLASE, TYROSINE-INHIBITED"/>
    <property type="match status" value="1"/>
</dbReference>
<sequence>MFSQRISAKLHTIKNDIIENVNSVNTTDTESLIPTNSTTSINLEYDDEYMEIESPSSIKTKLPISSALRTQIRKNRKNILKHDKLLILMNTAPSSSYENLNVCILVELKSNNILRNRQLLIAEAETYPVIGLVRNNININYYSDVFSLGVLESSFIESQTHREICSGLPFPIGLIPNDNLSTCHDSIMSISKPHRYLNIDNLGQLSIVQSRGNDDTFIILPIEKYNKEMTNKVVIRLSSDTAVEEIMSIVDEENVIGLMLDQDDQLILSQLNKITKSK</sequence>
<dbReference type="Gene3D" id="3.20.20.70">
    <property type="entry name" value="Aldolase class I"/>
    <property type="match status" value="1"/>
</dbReference>
<evidence type="ECO:0000256" key="2">
    <source>
        <dbReference type="ARBA" id="ARBA00004688"/>
    </source>
</evidence>
<evidence type="ECO:0000313" key="7">
    <source>
        <dbReference type="Proteomes" id="UP001152885"/>
    </source>
</evidence>
<dbReference type="GO" id="GO:0009073">
    <property type="term" value="P:aromatic amino acid family biosynthetic process"/>
    <property type="evidence" value="ECO:0007669"/>
    <property type="project" value="InterPro"/>
</dbReference>
<comment type="pathway">
    <text evidence="2">Metabolic intermediate biosynthesis; chorismate biosynthesis; chorismate from D-erythrose 4-phosphate and phosphoenolpyruvate: step 1/7.</text>
</comment>
<dbReference type="GO" id="GO:0003849">
    <property type="term" value="F:3-deoxy-7-phosphoheptulonate synthase activity"/>
    <property type="evidence" value="ECO:0007669"/>
    <property type="project" value="InterPro"/>
</dbReference>
<dbReference type="PANTHER" id="PTHR21225">
    <property type="entry name" value="PHOSPHO-2-DEHYDRO-3-DEOXYHEPTONATE ALDOLASE DAHP SYNTHETASE"/>
    <property type="match status" value="1"/>
</dbReference>
<dbReference type="InterPro" id="IPR006219">
    <property type="entry name" value="DAHP_synth_1"/>
</dbReference>
<dbReference type="Proteomes" id="UP001152885">
    <property type="component" value="Unassembled WGS sequence"/>
</dbReference>
<evidence type="ECO:0000256" key="1">
    <source>
        <dbReference type="ARBA" id="ARBA00003726"/>
    </source>
</evidence>
<comment type="caution">
    <text evidence="6">The sequence shown here is derived from an EMBL/GenBank/DDBJ whole genome shotgun (WGS) entry which is preliminary data.</text>
</comment>
<comment type="function">
    <text evidence="1">Stereospecific condensation of phosphoenolpyruvate (PEP) and D-erythrose-4-phosphate (E4P) giving rise to 3-deoxy-D-arabino-heptulosonate-7-phosphate (DAHP).</text>
</comment>
<evidence type="ECO:0000256" key="3">
    <source>
        <dbReference type="ARBA" id="ARBA00031111"/>
    </source>
</evidence>
<evidence type="ECO:0000256" key="4">
    <source>
        <dbReference type="ARBA" id="ARBA00031349"/>
    </source>
</evidence>
<dbReference type="OrthoDB" id="10657645at2759"/>
<proteinExistence type="predicted"/>
<dbReference type="AlphaFoldDB" id="A0A9W4TU17"/>
<dbReference type="SUPFAM" id="SSF51569">
    <property type="entry name" value="Aldolase"/>
    <property type="match status" value="1"/>
</dbReference>
<dbReference type="EMBL" id="CANTUO010000002">
    <property type="protein sequence ID" value="CAI5757664.1"/>
    <property type="molecule type" value="Genomic_DNA"/>
</dbReference>
<dbReference type="InterPro" id="IPR013785">
    <property type="entry name" value="Aldolase_TIM"/>
</dbReference>
<protein>
    <recommendedName>
        <fullName evidence="5">3-deoxy-D-arabino-heptulosonate 7-phosphate synthase</fullName>
    </recommendedName>
    <alternativeName>
        <fullName evidence="4">DAHP synthase</fullName>
    </alternativeName>
    <alternativeName>
        <fullName evidence="3">Phospho-2-keto-3-deoxyheptonate aldolase</fullName>
    </alternativeName>
</protein>
<organism evidence="6 7">
    <name type="scientific">Candida verbasci</name>
    <dbReference type="NCBI Taxonomy" id="1227364"/>
    <lineage>
        <taxon>Eukaryota</taxon>
        <taxon>Fungi</taxon>
        <taxon>Dikarya</taxon>
        <taxon>Ascomycota</taxon>
        <taxon>Saccharomycotina</taxon>
        <taxon>Pichiomycetes</taxon>
        <taxon>Debaryomycetaceae</taxon>
        <taxon>Candida/Lodderomyces clade</taxon>
        <taxon>Candida</taxon>
    </lineage>
</organism>
<keyword evidence="7" id="KW-1185">Reference proteome</keyword>
<evidence type="ECO:0000313" key="6">
    <source>
        <dbReference type="EMBL" id="CAI5757664.1"/>
    </source>
</evidence>
<name>A0A9W4TU17_9ASCO</name>
<evidence type="ECO:0000256" key="5">
    <source>
        <dbReference type="ARBA" id="ARBA00032193"/>
    </source>
</evidence>
<gene>
    <name evidence="6" type="ORF">CANVERA_P2177</name>
</gene>
<reference evidence="6" key="1">
    <citation type="submission" date="2022-12" db="EMBL/GenBank/DDBJ databases">
        <authorList>
            <person name="Brejova B."/>
        </authorList>
    </citation>
    <scope>NUCLEOTIDE SEQUENCE</scope>
</reference>